<gene>
    <name evidence="2" type="primary">Hypp7574</name>
    <name evidence="2" type="ORF">BLAG_LOCUS8064</name>
</gene>
<evidence type="ECO:0000256" key="1">
    <source>
        <dbReference type="SAM" id="MobiDB-lite"/>
    </source>
</evidence>
<keyword evidence="3" id="KW-1185">Reference proteome</keyword>
<feature type="compositionally biased region" description="Basic and acidic residues" evidence="1">
    <location>
        <begin position="177"/>
        <end position="200"/>
    </location>
</feature>
<evidence type="ECO:0000313" key="3">
    <source>
        <dbReference type="Proteomes" id="UP000838412"/>
    </source>
</evidence>
<name>A0A8K0ECD7_BRALA</name>
<protein>
    <submittedName>
        <fullName evidence="2">Hypp7574 protein</fullName>
    </submittedName>
</protein>
<dbReference type="Proteomes" id="UP000838412">
    <property type="component" value="Chromosome 14"/>
</dbReference>
<feature type="region of interest" description="Disordered" evidence="1">
    <location>
        <begin position="110"/>
        <end position="251"/>
    </location>
</feature>
<dbReference type="OrthoDB" id="10645512at2759"/>
<accession>A0A8K0ECD7</accession>
<evidence type="ECO:0000313" key="2">
    <source>
        <dbReference type="EMBL" id="CAH1245855.1"/>
    </source>
</evidence>
<dbReference type="AlphaFoldDB" id="A0A8K0ECD7"/>
<proteinExistence type="predicted"/>
<sequence length="302" mass="32908">MDGPEGPSPANMATDACVGAHIDETEMVAFFSLLKSCEKLDRDAQNLFVWSTPHMSVTTRRQQDRHGATRLTSQLLSQNKLEITAQTCLTLQLNLTYRCKQTCQYRTAESGTDRACPGKADTFLTSDNNVPPSDVPPSIQDSPEDPVQTDRLSQASDEYGSPESPHGHGCADVSPASEREQTDNRHGGTGCREEGADNRHGGTGSREVLERDEECTDMGGHGDGPAHTCAAPDQHLEKSGKTSAAPGRTQEHLEELNKTLLAPGQTQEHLPAEEQYEKLYTCLQVARMPGEKMMGQLTGVFR</sequence>
<organism evidence="2 3">
    <name type="scientific">Branchiostoma lanceolatum</name>
    <name type="common">Common lancelet</name>
    <name type="synonym">Amphioxus lanceolatum</name>
    <dbReference type="NCBI Taxonomy" id="7740"/>
    <lineage>
        <taxon>Eukaryota</taxon>
        <taxon>Metazoa</taxon>
        <taxon>Chordata</taxon>
        <taxon>Cephalochordata</taxon>
        <taxon>Leptocardii</taxon>
        <taxon>Amphioxiformes</taxon>
        <taxon>Branchiostomatidae</taxon>
        <taxon>Branchiostoma</taxon>
    </lineage>
</organism>
<dbReference type="EMBL" id="OV696699">
    <property type="protein sequence ID" value="CAH1245855.1"/>
    <property type="molecule type" value="Genomic_DNA"/>
</dbReference>
<reference evidence="2" key="1">
    <citation type="submission" date="2022-01" db="EMBL/GenBank/DDBJ databases">
        <authorList>
            <person name="Braso-Vives M."/>
        </authorList>
    </citation>
    <scope>NUCLEOTIDE SEQUENCE</scope>
</reference>